<reference evidence="2" key="1">
    <citation type="journal article" date="2022" name="bioRxiv">
        <title>Sequencing and chromosome-scale assembly of the giantPleurodeles waltlgenome.</title>
        <authorList>
            <person name="Brown T."/>
            <person name="Elewa A."/>
            <person name="Iarovenko S."/>
            <person name="Subramanian E."/>
            <person name="Araus A.J."/>
            <person name="Petzold A."/>
            <person name="Susuki M."/>
            <person name="Suzuki K.-i.T."/>
            <person name="Hayashi T."/>
            <person name="Toyoda A."/>
            <person name="Oliveira C."/>
            <person name="Osipova E."/>
            <person name="Leigh N.D."/>
            <person name="Simon A."/>
            <person name="Yun M.H."/>
        </authorList>
    </citation>
    <scope>NUCLEOTIDE SEQUENCE</scope>
    <source>
        <strain evidence="2">20211129_DDA</strain>
        <tissue evidence="2">Liver</tissue>
    </source>
</reference>
<feature type="region of interest" description="Disordered" evidence="1">
    <location>
        <begin position="96"/>
        <end position="118"/>
    </location>
</feature>
<dbReference type="Proteomes" id="UP001066276">
    <property type="component" value="Chromosome 9"/>
</dbReference>
<sequence length="161" mass="17131">MELSPPTVIRSILPLGAGRHVVCAPQHPAEHSRCAGPHCSAALGPQREPPGPLIVLDSQRGGLDRIRELLEWIVGRRECRSDRGRLLVFFRGTPSAANSAPKLSSLRGQAPQSEPREPLTLSARQWGGLGVHCISGLTGVGIASRSLTERLLLPLASGHAP</sequence>
<evidence type="ECO:0000313" key="2">
    <source>
        <dbReference type="EMBL" id="KAJ1105189.1"/>
    </source>
</evidence>
<comment type="caution">
    <text evidence="2">The sequence shown here is derived from an EMBL/GenBank/DDBJ whole genome shotgun (WGS) entry which is preliminary data.</text>
</comment>
<name>A0AAV7MQ48_PLEWA</name>
<evidence type="ECO:0000256" key="1">
    <source>
        <dbReference type="SAM" id="MobiDB-lite"/>
    </source>
</evidence>
<dbReference type="AlphaFoldDB" id="A0AAV7MQ48"/>
<gene>
    <name evidence="2" type="ORF">NDU88_002597</name>
</gene>
<organism evidence="2 3">
    <name type="scientific">Pleurodeles waltl</name>
    <name type="common">Iberian ribbed newt</name>
    <dbReference type="NCBI Taxonomy" id="8319"/>
    <lineage>
        <taxon>Eukaryota</taxon>
        <taxon>Metazoa</taxon>
        <taxon>Chordata</taxon>
        <taxon>Craniata</taxon>
        <taxon>Vertebrata</taxon>
        <taxon>Euteleostomi</taxon>
        <taxon>Amphibia</taxon>
        <taxon>Batrachia</taxon>
        <taxon>Caudata</taxon>
        <taxon>Salamandroidea</taxon>
        <taxon>Salamandridae</taxon>
        <taxon>Pleurodelinae</taxon>
        <taxon>Pleurodeles</taxon>
    </lineage>
</organism>
<proteinExistence type="predicted"/>
<keyword evidence="3" id="KW-1185">Reference proteome</keyword>
<protein>
    <submittedName>
        <fullName evidence="2">Uncharacterized protein</fullName>
    </submittedName>
</protein>
<accession>A0AAV7MQ48</accession>
<dbReference type="EMBL" id="JANPWB010000013">
    <property type="protein sequence ID" value="KAJ1105189.1"/>
    <property type="molecule type" value="Genomic_DNA"/>
</dbReference>
<evidence type="ECO:0000313" key="3">
    <source>
        <dbReference type="Proteomes" id="UP001066276"/>
    </source>
</evidence>
<feature type="compositionally biased region" description="Polar residues" evidence="1">
    <location>
        <begin position="96"/>
        <end position="112"/>
    </location>
</feature>